<dbReference type="PROSITE" id="PS50002">
    <property type="entry name" value="SH3"/>
    <property type="match status" value="1"/>
</dbReference>
<proteinExistence type="predicted"/>
<dbReference type="GeneID" id="5235765"/>
<dbReference type="STRING" id="379508.A5DT20"/>
<evidence type="ECO:0000256" key="3">
    <source>
        <dbReference type="SAM" id="MobiDB-lite"/>
    </source>
</evidence>
<accession>A5DT20</accession>
<gene>
    <name evidence="5" type="ORF">LELG_00506</name>
</gene>
<dbReference type="KEGG" id="lel:PVL30_000491"/>
<feature type="domain" description="SH3" evidence="4">
    <location>
        <begin position="66"/>
        <end position="130"/>
    </location>
</feature>
<keyword evidence="1 2" id="KW-0728">SH3 domain</keyword>
<dbReference type="InParanoid" id="A5DT20"/>
<evidence type="ECO:0000313" key="6">
    <source>
        <dbReference type="Proteomes" id="UP000001996"/>
    </source>
</evidence>
<dbReference type="SUPFAM" id="SSF50044">
    <property type="entry name" value="SH3-domain"/>
    <property type="match status" value="1"/>
</dbReference>
<evidence type="ECO:0000256" key="2">
    <source>
        <dbReference type="PROSITE-ProRule" id="PRU00192"/>
    </source>
</evidence>
<name>A5DT20_LODEL</name>
<dbReference type="Pfam" id="PF00018">
    <property type="entry name" value="SH3_1"/>
    <property type="match status" value="1"/>
</dbReference>
<dbReference type="eggNOG" id="ENOG502S32U">
    <property type="taxonomic scope" value="Eukaryota"/>
</dbReference>
<dbReference type="GO" id="GO:0030447">
    <property type="term" value="P:filamentous growth"/>
    <property type="evidence" value="ECO:0007669"/>
    <property type="project" value="UniProtKB-ARBA"/>
</dbReference>
<feature type="compositionally biased region" description="Low complexity" evidence="3">
    <location>
        <begin position="452"/>
        <end position="463"/>
    </location>
</feature>
<dbReference type="Proteomes" id="UP000001996">
    <property type="component" value="Unassembled WGS sequence"/>
</dbReference>
<reference evidence="5 6" key="1">
    <citation type="journal article" date="2009" name="Nature">
        <title>Evolution of pathogenicity and sexual reproduction in eight Candida genomes.</title>
        <authorList>
            <person name="Butler G."/>
            <person name="Rasmussen M.D."/>
            <person name="Lin M.F."/>
            <person name="Santos M.A."/>
            <person name="Sakthikumar S."/>
            <person name="Munro C.A."/>
            <person name="Rheinbay E."/>
            <person name="Grabherr M."/>
            <person name="Forche A."/>
            <person name="Reedy J.L."/>
            <person name="Agrafioti I."/>
            <person name="Arnaud M.B."/>
            <person name="Bates S."/>
            <person name="Brown A.J."/>
            <person name="Brunke S."/>
            <person name="Costanzo M.C."/>
            <person name="Fitzpatrick D.A."/>
            <person name="de Groot P.W."/>
            <person name="Harris D."/>
            <person name="Hoyer L.L."/>
            <person name="Hube B."/>
            <person name="Klis F.M."/>
            <person name="Kodira C."/>
            <person name="Lennard N."/>
            <person name="Logue M.E."/>
            <person name="Martin R."/>
            <person name="Neiman A.M."/>
            <person name="Nikolaou E."/>
            <person name="Quail M.A."/>
            <person name="Quinn J."/>
            <person name="Santos M.C."/>
            <person name="Schmitzberger F.F."/>
            <person name="Sherlock G."/>
            <person name="Shah P."/>
            <person name="Silverstein K.A."/>
            <person name="Skrzypek M.S."/>
            <person name="Soll D."/>
            <person name="Staggs R."/>
            <person name="Stansfield I."/>
            <person name="Stumpf M.P."/>
            <person name="Sudbery P.E."/>
            <person name="Srikantha T."/>
            <person name="Zeng Q."/>
            <person name="Berman J."/>
            <person name="Berriman M."/>
            <person name="Heitman J."/>
            <person name="Gow N.A."/>
            <person name="Lorenz M.C."/>
            <person name="Birren B.W."/>
            <person name="Kellis M."/>
            <person name="Cuomo C.A."/>
        </authorList>
    </citation>
    <scope>NUCLEOTIDE SEQUENCE [LARGE SCALE GENOMIC DNA]</scope>
    <source>
        <strain evidence="6">ATCC 11503 / BCRC 21390 / CBS 2605 / JCM 1781 / NBRC 1676 / NRRL YB-4239</strain>
    </source>
</reference>
<protein>
    <recommendedName>
        <fullName evidence="4">SH3 domain-containing protein</fullName>
    </recommendedName>
</protein>
<evidence type="ECO:0000313" key="5">
    <source>
        <dbReference type="EMBL" id="EDK42328.1"/>
    </source>
</evidence>
<dbReference type="InterPro" id="IPR036028">
    <property type="entry name" value="SH3-like_dom_sf"/>
</dbReference>
<feature type="region of interest" description="Disordered" evidence="3">
    <location>
        <begin position="452"/>
        <end position="474"/>
    </location>
</feature>
<dbReference type="HOGENOM" id="CLU_309050_0_0_1"/>
<sequence>MIATSIFKTKNHKAKNNLRNIVISNPLTTNEQFELAQNAQNALLLLTHIQETKPRAPAPATVAATLELRQIILMSEFEFQAESDVELSMQPKDFFKLLEKQGDGWLKVCELDNESKFGLVPASYMKIAMNDLENPITKQWLQDCENNDVAEGAAPQVECKTNTLDESITLTNLESGFHLPTECHVYATCHDSRTNKIWHCIKMTYNTKYIFVGKTYENLAAFASCISQHQHKHKYGKGEPLLPQLPQLPKLQPSHNTVLNHIHNYNHNHIHNNNHNNNQKQRVTSLDIAQLKSFDSNLEQYWQALLEMCHQSKHGQLRDEVANFIDQAKIKFETPYDNLATLVVLSRLSPTFRLIEATKDINRGEFSPRLPQRQMQTQLLNNISHLQPIHLNLNSTQISSDSSGKPLSLVEETIQHTQHSPVKNRVYKMSKVFAESAITDSANENNVATAAASSSGAFATNNSDTPNILKTTPTKSVNSFEDNSRVMGMVSSESSSTLTSYTSLIEGYDREDEGAKLPRRESYLIENKLSTPIVGGCMHCKTRVFSNSTSQHIGCECAPSSPTPSPRASPGSSTRRSTSRSYSRTKRLSSIQSDSESCFDGDVVNSLKVGNAAYNNTLGEEDDLHCSSEDGRLGLAGMRTPLTPMSMHNELFSVVDYDKSPFVQSMGALTTPTKDSNTSPKEYSKCPKTMSCSSIPLPSLPSPTTKNFTDVNLHLYSTSAYTTPPLPAIAATPTPESRAASVSLSLPQKNHKQCIDPIPPFTVKRGSNSLVFQTPNSQVLGAKQDTNGGENNCVFPAATATATATAATEDSENVGNKKDSLKHAVSHFKSMPELSVSDSVLSLQQKSCGEFVKLKIFLHNQTNDIIVMKVNKCKLDSLDYLKRELSYKIYKDYTLGSRYLFTVLHGDNEANALVANMCNNQEDFLDDDALLKYIKSQRKCSLKLMRRYSRGVSQ</sequence>
<organism evidence="5 6">
    <name type="scientific">Lodderomyces elongisporus (strain ATCC 11503 / CBS 2605 / JCM 1781 / NBRC 1676 / NRRL YB-4239)</name>
    <name type="common">Yeast</name>
    <name type="synonym">Saccharomyces elongisporus</name>
    <dbReference type="NCBI Taxonomy" id="379508"/>
    <lineage>
        <taxon>Eukaryota</taxon>
        <taxon>Fungi</taxon>
        <taxon>Dikarya</taxon>
        <taxon>Ascomycota</taxon>
        <taxon>Saccharomycotina</taxon>
        <taxon>Pichiomycetes</taxon>
        <taxon>Debaryomycetaceae</taxon>
        <taxon>Candida/Lodderomyces clade</taxon>
        <taxon>Lodderomyces</taxon>
    </lineage>
</organism>
<dbReference type="SMART" id="SM00326">
    <property type="entry name" value="SH3"/>
    <property type="match status" value="1"/>
</dbReference>
<dbReference type="AlphaFoldDB" id="A5DT20"/>
<dbReference type="InterPro" id="IPR001452">
    <property type="entry name" value="SH3_domain"/>
</dbReference>
<dbReference type="Gene3D" id="2.30.30.40">
    <property type="entry name" value="SH3 Domains"/>
    <property type="match status" value="1"/>
</dbReference>
<feature type="compositionally biased region" description="Polar residues" evidence="3">
    <location>
        <begin position="464"/>
        <end position="474"/>
    </location>
</feature>
<evidence type="ECO:0000256" key="1">
    <source>
        <dbReference type="ARBA" id="ARBA00022443"/>
    </source>
</evidence>
<dbReference type="EMBL" id="CH981524">
    <property type="protein sequence ID" value="EDK42328.1"/>
    <property type="molecule type" value="Genomic_DNA"/>
</dbReference>
<keyword evidence="6" id="KW-1185">Reference proteome</keyword>
<evidence type="ECO:0000259" key="4">
    <source>
        <dbReference type="PROSITE" id="PS50002"/>
    </source>
</evidence>
<feature type="region of interest" description="Disordered" evidence="3">
    <location>
        <begin position="553"/>
        <end position="597"/>
    </location>
</feature>
<dbReference type="VEuPathDB" id="FungiDB:LELG_00506"/>
<dbReference type="OrthoDB" id="4025580at2759"/>
<feature type="compositionally biased region" description="Low complexity" evidence="3">
    <location>
        <begin position="568"/>
        <end position="582"/>
    </location>
</feature>